<dbReference type="AlphaFoldDB" id="A0A2P2N879"/>
<proteinExistence type="predicted"/>
<evidence type="ECO:0000256" key="1">
    <source>
        <dbReference type="SAM" id="MobiDB-lite"/>
    </source>
</evidence>
<reference evidence="2" key="1">
    <citation type="submission" date="2018-02" db="EMBL/GenBank/DDBJ databases">
        <title>Rhizophora mucronata_Transcriptome.</title>
        <authorList>
            <person name="Meera S.P."/>
            <person name="Sreeshan A."/>
            <person name="Augustine A."/>
        </authorList>
    </citation>
    <scope>NUCLEOTIDE SEQUENCE</scope>
    <source>
        <tissue evidence="2">Leaf</tissue>
    </source>
</reference>
<accession>A0A2P2N879</accession>
<protein>
    <submittedName>
        <fullName evidence="2">Uncharacterized protein</fullName>
    </submittedName>
</protein>
<organism evidence="2">
    <name type="scientific">Rhizophora mucronata</name>
    <name type="common">Asiatic mangrove</name>
    <dbReference type="NCBI Taxonomy" id="61149"/>
    <lineage>
        <taxon>Eukaryota</taxon>
        <taxon>Viridiplantae</taxon>
        <taxon>Streptophyta</taxon>
        <taxon>Embryophyta</taxon>
        <taxon>Tracheophyta</taxon>
        <taxon>Spermatophyta</taxon>
        <taxon>Magnoliopsida</taxon>
        <taxon>eudicotyledons</taxon>
        <taxon>Gunneridae</taxon>
        <taxon>Pentapetalae</taxon>
        <taxon>rosids</taxon>
        <taxon>fabids</taxon>
        <taxon>Malpighiales</taxon>
        <taxon>Rhizophoraceae</taxon>
        <taxon>Rhizophora</taxon>
    </lineage>
</organism>
<name>A0A2P2N879_RHIMU</name>
<sequence>MIQIQSLIKKPIFCIPTNQNIPRKQIPLTHPPKHIPSATQITKPHKHTQQSISKLNAQQRPQ</sequence>
<feature type="region of interest" description="Disordered" evidence="1">
    <location>
        <begin position="34"/>
        <end position="62"/>
    </location>
</feature>
<feature type="compositionally biased region" description="Polar residues" evidence="1">
    <location>
        <begin position="49"/>
        <end position="62"/>
    </location>
</feature>
<evidence type="ECO:0000313" key="2">
    <source>
        <dbReference type="EMBL" id="MBX38650.1"/>
    </source>
</evidence>
<dbReference type="EMBL" id="GGEC01058166">
    <property type="protein sequence ID" value="MBX38650.1"/>
    <property type="molecule type" value="Transcribed_RNA"/>
</dbReference>